<sequence>MKAKVVDTDEGQIVVFPNDFRFQVDELIILKRMNEVILRPKPENLSDAFELLAEMPDDFPDSREPE</sequence>
<dbReference type="PROSITE" id="PS51740">
    <property type="entry name" value="SPOVT_ABRB"/>
    <property type="match status" value="1"/>
</dbReference>
<dbReference type="InterPro" id="IPR037914">
    <property type="entry name" value="SpoVT-AbrB_sf"/>
</dbReference>
<dbReference type="SUPFAM" id="SSF89447">
    <property type="entry name" value="AbrB/MazE/MraZ-like"/>
    <property type="match status" value="1"/>
</dbReference>
<reference evidence="3 4" key="1">
    <citation type="submission" date="2019-11" db="EMBL/GenBank/DDBJ databases">
        <authorList>
            <person name="Khan S.A."/>
            <person name="Jeon C.O."/>
            <person name="Chun B.H."/>
        </authorList>
    </citation>
    <scope>NUCLEOTIDE SEQUENCE [LARGE SCALE GENOMIC DNA]</scope>
    <source>
        <strain evidence="3 4">IMCC 1097</strain>
    </source>
</reference>
<evidence type="ECO:0000313" key="4">
    <source>
        <dbReference type="Proteomes" id="UP000388235"/>
    </source>
</evidence>
<protein>
    <submittedName>
        <fullName evidence="3">AbrB/MazE/SpoVT family DNA-binding domain-containing protein</fullName>
    </submittedName>
</protein>
<evidence type="ECO:0000313" key="3">
    <source>
        <dbReference type="EMBL" id="QGG81311.1"/>
    </source>
</evidence>
<dbReference type="OrthoDB" id="5298361at2"/>
<dbReference type="EMBL" id="CP045871">
    <property type="protein sequence ID" value="QGG81311.1"/>
    <property type="molecule type" value="Genomic_DNA"/>
</dbReference>
<keyword evidence="1 3" id="KW-0238">DNA-binding</keyword>
<keyword evidence="4" id="KW-1185">Reference proteome</keyword>
<dbReference type="KEGG" id="llp:GH975_08420"/>
<name>A0A5Q2QG04_9GAMM</name>
<proteinExistence type="predicted"/>
<dbReference type="GO" id="GO:0003677">
    <property type="term" value="F:DNA binding"/>
    <property type="evidence" value="ECO:0007669"/>
    <property type="project" value="UniProtKB-UniRule"/>
</dbReference>
<accession>A0A5Q2QG04</accession>
<dbReference type="InterPro" id="IPR007159">
    <property type="entry name" value="SpoVT-AbrB_dom"/>
</dbReference>
<evidence type="ECO:0000259" key="2">
    <source>
        <dbReference type="PROSITE" id="PS51740"/>
    </source>
</evidence>
<evidence type="ECO:0000256" key="1">
    <source>
        <dbReference type="PROSITE-ProRule" id="PRU01076"/>
    </source>
</evidence>
<gene>
    <name evidence="3" type="ORF">GH975_08420</name>
</gene>
<organism evidence="3 4">
    <name type="scientific">Litorivicinus lipolyticus</name>
    <dbReference type="NCBI Taxonomy" id="418701"/>
    <lineage>
        <taxon>Bacteria</taxon>
        <taxon>Pseudomonadati</taxon>
        <taxon>Pseudomonadota</taxon>
        <taxon>Gammaproteobacteria</taxon>
        <taxon>Oceanospirillales</taxon>
        <taxon>Litorivicinaceae</taxon>
        <taxon>Litorivicinus</taxon>
    </lineage>
</organism>
<dbReference type="AlphaFoldDB" id="A0A5Q2QG04"/>
<feature type="domain" description="SpoVT-AbrB" evidence="2">
    <location>
        <begin position="3"/>
        <end position="43"/>
    </location>
</feature>
<dbReference type="Proteomes" id="UP000388235">
    <property type="component" value="Chromosome"/>
</dbReference>